<dbReference type="SUPFAM" id="SSF52980">
    <property type="entry name" value="Restriction endonuclease-like"/>
    <property type="match status" value="1"/>
</dbReference>
<dbReference type="RefSeq" id="WP_233371145.1">
    <property type="nucleotide sequence ID" value="NZ_JAJTWU010000002.1"/>
</dbReference>
<proteinExistence type="predicted"/>
<organism evidence="1 2">
    <name type="scientific">Pelomonas cellulosilytica</name>
    <dbReference type="NCBI Taxonomy" id="2906762"/>
    <lineage>
        <taxon>Bacteria</taxon>
        <taxon>Pseudomonadati</taxon>
        <taxon>Pseudomonadota</taxon>
        <taxon>Betaproteobacteria</taxon>
        <taxon>Burkholderiales</taxon>
        <taxon>Sphaerotilaceae</taxon>
        <taxon>Roseateles</taxon>
    </lineage>
</organism>
<gene>
    <name evidence="1" type="ORF">LXT13_07225</name>
</gene>
<protein>
    <submittedName>
        <fullName evidence="1">Uncharacterized protein</fullName>
    </submittedName>
</protein>
<dbReference type="InterPro" id="IPR011335">
    <property type="entry name" value="Restrct_endonuc-II-like"/>
</dbReference>
<sequence length="320" mass="36784">MTFARLQQIYRRQDPPAWGASYQPGILATREEAPNISRAAQMWSQKLQRYVHALSATEQAAVRLALFHPQLFELQEQRMLPVTERQHPLVGHPRAVGMELSPLPGTVIVAERLDLLRVHGWIRHHDADVQETKLVPTPMFGDLLLFLADERGPYAVNWTIKHADEDFGRSVNLRSRVRNAVADASAARARHAIEEQLYLDGGIRTVRVVADTVPQKLDHNLRLLFLHQRPMRLLEHGIQRELEDRIRAGIGGEPPQAALLGVTHRHSCDYQDVRHAFFCMLWERRVKVELIDELILVDRPLNAERNPVLTRYSHLFSREV</sequence>
<dbReference type="Gene3D" id="3.40.1350.10">
    <property type="match status" value="1"/>
</dbReference>
<dbReference type="EMBL" id="JAJTWU010000002">
    <property type="protein sequence ID" value="MCE4554239.1"/>
    <property type="molecule type" value="Genomic_DNA"/>
</dbReference>
<dbReference type="Proteomes" id="UP001200741">
    <property type="component" value="Unassembled WGS sequence"/>
</dbReference>
<comment type="caution">
    <text evidence="1">The sequence shown here is derived from an EMBL/GenBank/DDBJ whole genome shotgun (WGS) entry which is preliminary data.</text>
</comment>
<accession>A0ABS8XN95</accession>
<evidence type="ECO:0000313" key="1">
    <source>
        <dbReference type="EMBL" id="MCE4554239.1"/>
    </source>
</evidence>
<evidence type="ECO:0000313" key="2">
    <source>
        <dbReference type="Proteomes" id="UP001200741"/>
    </source>
</evidence>
<reference evidence="1 2" key="1">
    <citation type="submission" date="2021-12" db="EMBL/GenBank/DDBJ databases">
        <title>Genome seq of P8.</title>
        <authorList>
            <person name="Seo T."/>
        </authorList>
    </citation>
    <scope>NUCLEOTIDE SEQUENCE [LARGE SCALE GENOMIC DNA]</scope>
    <source>
        <strain evidence="1 2">P8</strain>
    </source>
</reference>
<dbReference type="InterPro" id="IPR011856">
    <property type="entry name" value="tRNA_endonuc-like_dom_sf"/>
</dbReference>
<keyword evidence="2" id="KW-1185">Reference proteome</keyword>
<name>A0ABS8XN95_9BURK</name>